<keyword evidence="3" id="KW-1185">Reference proteome</keyword>
<keyword evidence="1" id="KW-0472">Membrane</keyword>
<accession>A0A370IBT3</accession>
<reference evidence="2 3" key="1">
    <citation type="submission" date="2018-07" db="EMBL/GenBank/DDBJ databases">
        <title>Genomic Encyclopedia of Type Strains, Phase IV (KMG-IV): sequencing the most valuable type-strain genomes for metagenomic binning, comparative biology and taxonomic classification.</title>
        <authorList>
            <person name="Goeker M."/>
        </authorList>
    </citation>
    <scope>NUCLEOTIDE SEQUENCE [LARGE SCALE GENOMIC DNA]</scope>
    <source>
        <strain evidence="2 3">DSM 44290</strain>
    </source>
</reference>
<sequence>MSMRFDRVLIGALILAGVVEGVSLLVDRRVLGIAAGVVLAAIVLVVCGLSTDTGRFTHIEPAAQSQWEEAVSRWRTRSVALLRHIDGSRGEWDRHIRPVLAQEFQLSIGYRAAIGPAELSELGSIALGPDLWVWVDPSAVAVSAWDQPGPGRATFVRIIDRMERM</sequence>
<keyword evidence="1" id="KW-0812">Transmembrane</keyword>
<evidence type="ECO:0000313" key="3">
    <source>
        <dbReference type="Proteomes" id="UP000254869"/>
    </source>
</evidence>
<feature type="transmembrane region" description="Helical" evidence="1">
    <location>
        <begin position="31"/>
        <end position="49"/>
    </location>
</feature>
<dbReference type="Proteomes" id="UP000254869">
    <property type="component" value="Unassembled WGS sequence"/>
</dbReference>
<proteinExistence type="predicted"/>
<evidence type="ECO:0000313" key="2">
    <source>
        <dbReference type="EMBL" id="RDI68153.1"/>
    </source>
</evidence>
<name>A0A370IBT3_9NOCA</name>
<comment type="caution">
    <text evidence="2">The sequence shown here is derived from an EMBL/GenBank/DDBJ whole genome shotgun (WGS) entry which is preliminary data.</text>
</comment>
<protein>
    <submittedName>
        <fullName evidence="2">Uncharacterized protein</fullName>
    </submittedName>
</protein>
<gene>
    <name evidence="2" type="ORF">DFR76_102554</name>
</gene>
<keyword evidence="1" id="KW-1133">Transmembrane helix</keyword>
<dbReference type="STRING" id="1210086.GCA_001613105_01130"/>
<evidence type="ECO:0000256" key="1">
    <source>
        <dbReference type="SAM" id="Phobius"/>
    </source>
</evidence>
<dbReference type="AlphaFoldDB" id="A0A370IBT3"/>
<organism evidence="2 3">
    <name type="scientific">Nocardia pseudobrasiliensis</name>
    <dbReference type="NCBI Taxonomy" id="45979"/>
    <lineage>
        <taxon>Bacteria</taxon>
        <taxon>Bacillati</taxon>
        <taxon>Actinomycetota</taxon>
        <taxon>Actinomycetes</taxon>
        <taxon>Mycobacteriales</taxon>
        <taxon>Nocardiaceae</taxon>
        <taxon>Nocardia</taxon>
    </lineage>
</organism>
<dbReference type="RefSeq" id="WP_147287862.1">
    <property type="nucleotide sequence ID" value="NZ_QQBC01000002.1"/>
</dbReference>
<dbReference type="EMBL" id="QQBC01000002">
    <property type="protein sequence ID" value="RDI68153.1"/>
    <property type="molecule type" value="Genomic_DNA"/>
</dbReference>